<feature type="compositionally biased region" description="Polar residues" evidence="1">
    <location>
        <begin position="593"/>
        <end position="607"/>
    </location>
</feature>
<dbReference type="PANTHER" id="PTHR15491">
    <property type="match status" value="1"/>
</dbReference>
<keyword evidence="4" id="KW-1185">Reference proteome</keyword>
<name>A0ABP0FI32_CLALP</name>
<gene>
    <name evidence="3" type="ORF">CVLEPA_LOCUS7982</name>
</gene>
<feature type="compositionally biased region" description="Polar residues" evidence="1">
    <location>
        <begin position="640"/>
        <end position="658"/>
    </location>
</feature>
<feature type="compositionally biased region" description="Basic residues" evidence="1">
    <location>
        <begin position="661"/>
        <end position="671"/>
    </location>
</feature>
<dbReference type="SUPFAM" id="SSF57667">
    <property type="entry name" value="beta-beta-alpha zinc fingers"/>
    <property type="match status" value="2"/>
</dbReference>
<feature type="compositionally biased region" description="Basic and acidic residues" evidence="1">
    <location>
        <begin position="489"/>
        <end position="504"/>
    </location>
</feature>
<organism evidence="3 4">
    <name type="scientific">Clavelina lepadiformis</name>
    <name type="common">Light-bulb sea squirt</name>
    <name type="synonym">Ascidia lepadiformis</name>
    <dbReference type="NCBI Taxonomy" id="159417"/>
    <lineage>
        <taxon>Eukaryota</taxon>
        <taxon>Metazoa</taxon>
        <taxon>Chordata</taxon>
        <taxon>Tunicata</taxon>
        <taxon>Ascidiacea</taxon>
        <taxon>Aplousobranchia</taxon>
        <taxon>Clavelinidae</taxon>
        <taxon>Clavelina</taxon>
    </lineage>
</organism>
<dbReference type="Proteomes" id="UP001642483">
    <property type="component" value="Unassembled WGS sequence"/>
</dbReference>
<evidence type="ECO:0000313" key="3">
    <source>
        <dbReference type="EMBL" id="CAK8678022.1"/>
    </source>
</evidence>
<feature type="compositionally biased region" description="Basic and acidic residues" evidence="1">
    <location>
        <begin position="161"/>
        <end position="173"/>
    </location>
</feature>
<feature type="region of interest" description="Disordered" evidence="1">
    <location>
        <begin position="112"/>
        <end position="132"/>
    </location>
</feature>
<feature type="compositionally biased region" description="Basic residues" evidence="1">
    <location>
        <begin position="623"/>
        <end position="634"/>
    </location>
</feature>
<feature type="region of interest" description="Disordered" evidence="1">
    <location>
        <begin position="1"/>
        <end position="22"/>
    </location>
</feature>
<protein>
    <recommendedName>
        <fullName evidence="2">C2H2-type domain-containing protein</fullName>
    </recommendedName>
</protein>
<reference evidence="3 4" key="1">
    <citation type="submission" date="2024-02" db="EMBL/GenBank/DDBJ databases">
        <authorList>
            <person name="Daric V."/>
            <person name="Darras S."/>
        </authorList>
    </citation>
    <scope>NUCLEOTIDE SEQUENCE [LARGE SCALE GENOMIC DNA]</scope>
</reference>
<comment type="caution">
    <text evidence="3">The sequence shown here is derived from an EMBL/GenBank/DDBJ whole genome shotgun (WGS) entry which is preliminary data.</text>
</comment>
<dbReference type="Gene3D" id="3.30.160.60">
    <property type="entry name" value="Classic Zinc Finger"/>
    <property type="match status" value="1"/>
</dbReference>
<dbReference type="PANTHER" id="PTHR15491:SF9">
    <property type="entry name" value="CIP1-INTERACTING ZINC FINGER PROTEIN"/>
    <property type="match status" value="1"/>
</dbReference>
<evidence type="ECO:0000259" key="2">
    <source>
        <dbReference type="PROSITE" id="PS00028"/>
    </source>
</evidence>
<evidence type="ECO:0000313" key="4">
    <source>
        <dbReference type="Proteomes" id="UP001642483"/>
    </source>
</evidence>
<dbReference type="InterPro" id="IPR013087">
    <property type="entry name" value="Znf_C2H2_type"/>
</dbReference>
<proteinExistence type="predicted"/>
<dbReference type="InterPro" id="IPR003604">
    <property type="entry name" value="Matrin/U1-like-C_Znf_C2H2"/>
</dbReference>
<sequence length="684" mass="78234">MMSHPRYRFKQDGLLPTPSSIFPGVPTMQNQIGNLGHRPPFLGTKRPNALLLSPMLGKKRNQLLLQMPPINHMHRQKPQKRNVPAKFQPRIVRIDHSEDSNFPNQLLENNLNEKQESTSETGSNKQAGGFDDDDMEEAYRLHREKLSKSVRKRKLQASTDVKQHQIDAEDYFSKDPSYSEPDKQEDTKDLSQLANYLLQMKGQKSDSETDTPSNADVVVQDTREVIAINQPVASQENKKSFLEDPSKFVQNSTLTEKDHQVEQEIIDDDFLENSSFLKEKRPKLITDSDINNTAKESVASYDADSDLFNKKRKFSKGDSAFIISSDSESGKLNKSAKFSNDAVPHPSSSSRNLFIDLTISEDDTTSKCPVESQPTSDKETASCLRHVEKRDGSIEEDNLLITTHFSEDKINVENLTIVKTEISSSRAPYKTSSWFCTACEKLVFEEKKVHYRDEEHKAKKLLHRPHCLVCDVWFRRPRQLIQHMKSAEHKEKANAKHAPIKMEESPDPFPEEGEENQAEHTDKTTENQYQEEVEEDTTSFDSSKKHAKDQKYIIPVAGFYCDICCDFFFDEASTLDHCETNEHCARVKEVELESNNRSAETVQSPEDFNNEEESQELPPQSKSGKKKKGKKMSRRNSSNVKQEAFSSGLEQETFTTALKQKAGRKTSKNSKKPFDWNFIIPKRK</sequence>
<feature type="compositionally biased region" description="Acidic residues" evidence="1">
    <location>
        <begin position="529"/>
        <end position="538"/>
    </location>
</feature>
<feature type="domain" description="C2H2-type" evidence="2">
    <location>
        <begin position="467"/>
        <end position="489"/>
    </location>
</feature>
<dbReference type="InterPro" id="IPR026811">
    <property type="entry name" value="CIZ1"/>
</dbReference>
<feature type="compositionally biased region" description="Acidic residues" evidence="1">
    <location>
        <begin position="505"/>
        <end position="516"/>
    </location>
</feature>
<dbReference type="SMART" id="SM00451">
    <property type="entry name" value="ZnF_U1"/>
    <property type="match status" value="2"/>
</dbReference>
<feature type="region of interest" description="Disordered" evidence="1">
    <location>
        <begin position="148"/>
        <end position="188"/>
    </location>
</feature>
<evidence type="ECO:0000256" key="1">
    <source>
        <dbReference type="SAM" id="MobiDB-lite"/>
    </source>
</evidence>
<feature type="region of interest" description="Disordered" evidence="1">
    <location>
        <begin position="592"/>
        <end position="684"/>
    </location>
</feature>
<feature type="region of interest" description="Disordered" evidence="1">
    <location>
        <begin position="489"/>
        <end position="547"/>
    </location>
</feature>
<accession>A0ABP0FI32</accession>
<dbReference type="EMBL" id="CAWYQH010000046">
    <property type="protein sequence ID" value="CAK8678022.1"/>
    <property type="molecule type" value="Genomic_DNA"/>
</dbReference>
<dbReference type="InterPro" id="IPR036236">
    <property type="entry name" value="Znf_C2H2_sf"/>
</dbReference>
<dbReference type="PROSITE" id="PS00028">
    <property type="entry name" value="ZINC_FINGER_C2H2_1"/>
    <property type="match status" value="1"/>
</dbReference>